<reference evidence="3" key="1">
    <citation type="submission" date="2017-02" db="UniProtKB">
        <authorList>
            <consortium name="WormBaseParasite"/>
        </authorList>
    </citation>
    <scope>IDENTIFICATION</scope>
</reference>
<evidence type="ECO:0000313" key="2">
    <source>
        <dbReference type="Proteomes" id="UP000274429"/>
    </source>
</evidence>
<protein>
    <submittedName>
        <fullName evidence="1 3">Uncharacterized protein</fullName>
    </submittedName>
</protein>
<dbReference type="WBParaSite" id="TTAC_0001149901-mRNA-1">
    <property type="protein sequence ID" value="TTAC_0001149901-mRNA-1"/>
    <property type="gene ID" value="TTAC_0001149901"/>
</dbReference>
<name>A0A0R3XD72_HYDTA</name>
<dbReference type="EMBL" id="UYWX01024388">
    <property type="protein sequence ID" value="VDM36629.1"/>
    <property type="molecule type" value="Genomic_DNA"/>
</dbReference>
<accession>A0A0R3XD72</accession>
<organism evidence="3">
    <name type="scientific">Hydatigena taeniaeformis</name>
    <name type="common">Feline tapeworm</name>
    <name type="synonym">Taenia taeniaeformis</name>
    <dbReference type="NCBI Taxonomy" id="6205"/>
    <lineage>
        <taxon>Eukaryota</taxon>
        <taxon>Metazoa</taxon>
        <taxon>Spiralia</taxon>
        <taxon>Lophotrochozoa</taxon>
        <taxon>Platyhelminthes</taxon>
        <taxon>Cestoda</taxon>
        <taxon>Eucestoda</taxon>
        <taxon>Cyclophyllidea</taxon>
        <taxon>Taeniidae</taxon>
        <taxon>Hydatigera</taxon>
    </lineage>
</organism>
<dbReference type="Proteomes" id="UP000274429">
    <property type="component" value="Unassembled WGS sequence"/>
</dbReference>
<gene>
    <name evidence="1" type="ORF">TTAC_LOCUS11482</name>
</gene>
<keyword evidence="2" id="KW-1185">Reference proteome</keyword>
<sequence length="69" mass="7647">MASKVVFGMAVMKTLKDEMLVNQRRCPLRNTPVTAAAPPINLLRIPTLCSVVDVDTGSRSPLLQPHYRQ</sequence>
<reference evidence="1 2" key="2">
    <citation type="submission" date="2018-11" db="EMBL/GenBank/DDBJ databases">
        <authorList>
            <consortium name="Pathogen Informatics"/>
        </authorList>
    </citation>
    <scope>NUCLEOTIDE SEQUENCE [LARGE SCALE GENOMIC DNA]</scope>
</reference>
<dbReference type="AlphaFoldDB" id="A0A0R3XD72"/>
<proteinExistence type="predicted"/>
<evidence type="ECO:0000313" key="1">
    <source>
        <dbReference type="EMBL" id="VDM36629.1"/>
    </source>
</evidence>
<evidence type="ECO:0000313" key="3">
    <source>
        <dbReference type="WBParaSite" id="TTAC_0001149901-mRNA-1"/>
    </source>
</evidence>